<accession>A0A0W0YZK7</accession>
<protein>
    <submittedName>
        <fullName evidence="3">Putative Sulfatase</fullName>
    </submittedName>
</protein>
<dbReference type="Gene3D" id="3.40.720.10">
    <property type="entry name" value="Alkaline Phosphatase, subunit A"/>
    <property type="match status" value="1"/>
</dbReference>
<feature type="transmembrane region" description="Helical" evidence="1">
    <location>
        <begin position="149"/>
        <end position="167"/>
    </location>
</feature>
<dbReference type="InterPro" id="IPR017850">
    <property type="entry name" value="Alkaline_phosphatase_core_sf"/>
</dbReference>
<keyword evidence="1" id="KW-1133">Transmembrane helix</keyword>
<feature type="transmembrane region" description="Helical" evidence="1">
    <location>
        <begin position="50"/>
        <end position="76"/>
    </location>
</feature>
<sequence>MKQSQKSISSFLHFALYNLCFLGLQLALIYSHSGSLVHSIPLPWEIYLEFFGTLMVHISLYLMLSVIQTWLLTGILNRPWHHFSLEQWQIIIWSLFAAAILSANTYFFPLSIFSKLFSPPVSEFCILIVLYFSLLGLSLLLLNNLFYRSTLRILIIAIPIVVCFIWFDLKPVAGTNRNTQPNIIILGIDSLSPESVNRKNMPFLSQLLESSVQFTNAISPLARTYPAWCSILTGLYTEHHHAEENLVAKNTVDSQASIIWQLNQAGYNTIYATDDRRFNSIDRDFGFQKVIGPKLGVNDVILGSYNDFPLGNLLINFRVSSWLFPYNYSNRASYFSYYPDTFSEKLERDLSLQPKNKPVFLAVHFTLPHWPYAWAKSLPEEVNNEFSLTKRDKLYQSALRRVDKQFHSFYSYLKNNDYFTDSLVIILSDHGEALYYPGSRLTNYQNYQSLLSSRLAEYFKNKTATELDKSAGHGSDILSPRQYHSVLAFNIYKNGKMLTGTGTIKTRVALIDLAPTILAFLNMQSAANMDGISLLPSIMNPRQSVPQRTFFIESGMYPNQDFSKEKAIELGHILFRVNPDNGELELKPNELININNNKLYGVIQGDWILALYPDDTSYIPVIQNLSTGEWIDDLHSDFAQKTPAAELTKELQKFYGKKLVLPIP</sequence>
<dbReference type="SUPFAM" id="SSF53649">
    <property type="entry name" value="Alkaline phosphatase-like"/>
    <property type="match status" value="1"/>
</dbReference>
<dbReference type="InterPro" id="IPR052701">
    <property type="entry name" value="GAG_Ulvan_Degrading_Sulfatases"/>
</dbReference>
<feature type="transmembrane region" description="Helical" evidence="1">
    <location>
        <begin position="12"/>
        <end position="30"/>
    </location>
</feature>
<feature type="domain" description="Sulfatase N-terminal" evidence="2">
    <location>
        <begin position="183"/>
        <end position="521"/>
    </location>
</feature>
<dbReference type="RefSeq" id="WP_018578085.1">
    <property type="nucleotide sequence ID" value="NZ_KB892420.1"/>
</dbReference>
<dbReference type="EMBL" id="LNYW01000033">
    <property type="protein sequence ID" value="KTD62321.1"/>
    <property type="molecule type" value="Genomic_DNA"/>
</dbReference>
<reference evidence="3 4" key="1">
    <citation type="submission" date="2015-11" db="EMBL/GenBank/DDBJ databases">
        <title>Genomic analysis of 38 Legionella species identifies large and diverse effector repertoires.</title>
        <authorList>
            <person name="Burstein D."/>
            <person name="Amaro F."/>
            <person name="Zusman T."/>
            <person name="Lifshitz Z."/>
            <person name="Cohen O."/>
            <person name="Gilbert J.A."/>
            <person name="Pupko T."/>
            <person name="Shuman H.A."/>
            <person name="Segal G."/>
        </authorList>
    </citation>
    <scope>NUCLEOTIDE SEQUENCE [LARGE SCALE GENOMIC DNA]</scope>
    <source>
        <strain evidence="3 4">ATCC 49655</strain>
    </source>
</reference>
<feature type="transmembrane region" description="Helical" evidence="1">
    <location>
        <begin position="121"/>
        <end position="142"/>
    </location>
</feature>
<feature type="transmembrane region" description="Helical" evidence="1">
    <location>
        <begin position="88"/>
        <end position="109"/>
    </location>
</feature>
<dbReference type="InterPro" id="IPR000917">
    <property type="entry name" value="Sulfatase_N"/>
</dbReference>
<dbReference type="Pfam" id="PF00884">
    <property type="entry name" value="Sulfatase"/>
    <property type="match status" value="1"/>
</dbReference>
<keyword evidence="4" id="KW-1185">Reference proteome</keyword>
<dbReference type="PATRIC" id="fig|1122169.6.peg.1182"/>
<organism evidence="3 4">
    <name type="scientific">Legionella shakespearei DSM 23087</name>
    <dbReference type="NCBI Taxonomy" id="1122169"/>
    <lineage>
        <taxon>Bacteria</taxon>
        <taxon>Pseudomonadati</taxon>
        <taxon>Pseudomonadota</taxon>
        <taxon>Gammaproteobacteria</taxon>
        <taxon>Legionellales</taxon>
        <taxon>Legionellaceae</taxon>
        <taxon>Legionella</taxon>
    </lineage>
</organism>
<gene>
    <name evidence="3" type="ORF">Lsha_1021</name>
</gene>
<dbReference type="PANTHER" id="PTHR43751:SF3">
    <property type="entry name" value="SULFATASE N-TERMINAL DOMAIN-CONTAINING PROTEIN"/>
    <property type="match status" value="1"/>
</dbReference>
<comment type="caution">
    <text evidence="3">The sequence shown here is derived from an EMBL/GenBank/DDBJ whole genome shotgun (WGS) entry which is preliminary data.</text>
</comment>
<dbReference type="OrthoDB" id="9803751at2"/>
<evidence type="ECO:0000313" key="3">
    <source>
        <dbReference type="EMBL" id="KTD62321.1"/>
    </source>
</evidence>
<dbReference type="PANTHER" id="PTHR43751">
    <property type="entry name" value="SULFATASE"/>
    <property type="match status" value="1"/>
</dbReference>
<evidence type="ECO:0000256" key="1">
    <source>
        <dbReference type="SAM" id="Phobius"/>
    </source>
</evidence>
<dbReference type="eggNOG" id="COG3119">
    <property type="taxonomic scope" value="Bacteria"/>
</dbReference>
<keyword evidence="1" id="KW-0472">Membrane</keyword>
<dbReference type="AlphaFoldDB" id="A0A0W0YZK7"/>
<dbReference type="Proteomes" id="UP000054600">
    <property type="component" value="Unassembled WGS sequence"/>
</dbReference>
<evidence type="ECO:0000259" key="2">
    <source>
        <dbReference type="Pfam" id="PF00884"/>
    </source>
</evidence>
<name>A0A0W0YZK7_9GAMM</name>
<keyword evidence="1" id="KW-0812">Transmembrane</keyword>
<evidence type="ECO:0000313" key="4">
    <source>
        <dbReference type="Proteomes" id="UP000054600"/>
    </source>
</evidence>
<dbReference type="STRING" id="1122169.Lsha_1021"/>
<proteinExistence type="predicted"/>